<dbReference type="OrthoDB" id="1707128at2"/>
<protein>
    <submittedName>
        <fullName evidence="1">Uncharacterized protein</fullName>
    </submittedName>
</protein>
<dbReference type="RefSeq" id="WP_038263134.1">
    <property type="nucleotide sequence ID" value="NZ_FSRH01000008.1"/>
</dbReference>
<gene>
    <name evidence="1" type="ORF">CLIT_8c01130</name>
</gene>
<comment type="caution">
    <text evidence="1">The sequence shown here is derived from an EMBL/GenBank/DDBJ whole genome shotgun (WGS) entry which is preliminary data.</text>
</comment>
<proteinExistence type="predicted"/>
<dbReference type="STRING" id="1121324.CLIT_8c01130"/>
<dbReference type="eggNOG" id="COG2856">
    <property type="taxonomic scope" value="Bacteria"/>
</dbReference>
<evidence type="ECO:0000313" key="1">
    <source>
        <dbReference type="EMBL" id="KDR95944.1"/>
    </source>
</evidence>
<accession>A0A069RFX6</accession>
<dbReference type="AlphaFoldDB" id="A0A069RFX6"/>
<dbReference type="Proteomes" id="UP000027946">
    <property type="component" value="Unassembled WGS sequence"/>
</dbReference>
<reference evidence="1 2" key="1">
    <citation type="submission" date="2014-03" db="EMBL/GenBank/DDBJ databases">
        <title>Genome sequence of Clostridium litorale W6, DSM 5388.</title>
        <authorList>
            <person name="Poehlein A."/>
            <person name="Jagirdar A."/>
            <person name="Khonsari B."/>
            <person name="Chibani C.M."/>
            <person name="Gutierrez Gutierrez D.A."/>
            <person name="Davydova E."/>
            <person name="Alghaithi H.S."/>
            <person name="Nair K.P."/>
            <person name="Dhamotharan K."/>
            <person name="Chandran L."/>
            <person name="G W."/>
            <person name="Daniel R."/>
        </authorList>
    </citation>
    <scope>NUCLEOTIDE SEQUENCE [LARGE SCALE GENOMIC DNA]</scope>
    <source>
        <strain evidence="1 2">W6</strain>
    </source>
</reference>
<dbReference type="EMBL" id="JJMM01000008">
    <property type="protein sequence ID" value="KDR95944.1"/>
    <property type="molecule type" value="Genomic_DNA"/>
</dbReference>
<sequence length="169" mass="20056">MIETFQLEEILTQCNIIKEFVPLSEAVLGYYSFDGEYYIILINESIKGDHRLYRTVLAEEIGHYRTTIGDITPRKYMCYSERLIINKKELLALKWAVNFLISTQDLLDIIKDKSVLSISEMADYFFVTEKFIYQKFEFMSKERLTWDIDSKRSLILSNLPSLFIYEKIK</sequence>
<keyword evidence="2" id="KW-1185">Reference proteome</keyword>
<organism evidence="1 2">
    <name type="scientific">Peptoclostridium litorale DSM 5388</name>
    <dbReference type="NCBI Taxonomy" id="1121324"/>
    <lineage>
        <taxon>Bacteria</taxon>
        <taxon>Bacillati</taxon>
        <taxon>Bacillota</taxon>
        <taxon>Clostridia</taxon>
        <taxon>Peptostreptococcales</taxon>
        <taxon>Peptoclostridiaceae</taxon>
        <taxon>Peptoclostridium</taxon>
    </lineage>
</organism>
<name>A0A069RFX6_PEPLI</name>
<evidence type="ECO:0000313" key="2">
    <source>
        <dbReference type="Proteomes" id="UP000027946"/>
    </source>
</evidence>